<dbReference type="Proteomes" id="UP000410492">
    <property type="component" value="Unassembled WGS sequence"/>
</dbReference>
<evidence type="ECO:0000313" key="2">
    <source>
        <dbReference type="EMBL" id="VEN41694.1"/>
    </source>
</evidence>
<name>A0A653C1E4_CALMS</name>
<evidence type="ECO:0000313" key="3">
    <source>
        <dbReference type="Proteomes" id="UP000410492"/>
    </source>
</evidence>
<dbReference type="AlphaFoldDB" id="A0A653C1E4"/>
<feature type="compositionally biased region" description="Basic and acidic residues" evidence="1">
    <location>
        <begin position="150"/>
        <end position="165"/>
    </location>
</feature>
<feature type="region of interest" description="Disordered" evidence="1">
    <location>
        <begin position="140"/>
        <end position="165"/>
    </location>
</feature>
<feature type="region of interest" description="Disordered" evidence="1">
    <location>
        <begin position="1"/>
        <end position="24"/>
    </location>
</feature>
<feature type="compositionally biased region" description="Basic and acidic residues" evidence="1">
    <location>
        <begin position="13"/>
        <end position="24"/>
    </location>
</feature>
<organism evidence="2 3">
    <name type="scientific">Callosobruchus maculatus</name>
    <name type="common">Southern cowpea weevil</name>
    <name type="synonym">Pulse bruchid</name>
    <dbReference type="NCBI Taxonomy" id="64391"/>
    <lineage>
        <taxon>Eukaryota</taxon>
        <taxon>Metazoa</taxon>
        <taxon>Ecdysozoa</taxon>
        <taxon>Arthropoda</taxon>
        <taxon>Hexapoda</taxon>
        <taxon>Insecta</taxon>
        <taxon>Pterygota</taxon>
        <taxon>Neoptera</taxon>
        <taxon>Endopterygota</taxon>
        <taxon>Coleoptera</taxon>
        <taxon>Polyphaga</taxon>
        <taxon>Cucujiformia</taxon>
        <taxon>Chrysomeloidea</taxon>
        <taxon>Chrysomelidae</taxon>
        <taxon>Bruchinae</taxon>
        <taxon>Bruchini</taxon>
        <taxon>Callosobruchus</taxon>
    </lineage>
</organism>
<sequence length="165" mass="18859">MDSNHPTPINEGEINKNDEPDDRATIKIEQKDPDYEALHDSLRSEKVKIKVEGVSSKSTIEYVGIEDNKEVYETALLTDKMEIKDETDVADYVVLKRIKDEPNIEQWDEGLTREAVVQVKMEQQAAVKIKLEGVDTKTEDTDFTQLNEEVDIKPDDHLSQGEVDR</sequence>
<gene>
    <name evidence="2" type="ORF">CALMAC_LOCUS5438</name>
</gene>
<protein>
    <submittedName>
        <fullName evidence="2">Uncharacterized protein</fullName>
    </submittedName>
</protein>
<keyword evidence="3" id="KW-1185">Reference proteome</keyword>
<reference evidence="2 3" key="1">
    <citation type="submission" date="2019-01" db="EMBL/GenBank/DDBJ databases">
        <authorList>
            <person name="Sayadi A."/>
        </authorList>
    </citation>
    <scope>NUCLEOTIDE SEQUENCE [LARGE SCALE GENOMIC DNA]</scope>
</reference>
<dbReference type="EMBL" id="CAACVG010006790">
    <property type="protein sequence ID" value="VEN41694.1"/>
    <property type="molecule type" value="Genomic_DNA"/>
</dbReference>
<evidence type="ECO:0000256" key="1">
    <source>
        <dbReference type="SAM" id="MobiDB-lite"/>
    </source>
</evidence>
<proteinExistence type="predicted"/>
<accession>A0A653C1E4</accession>